<gene>
    <name evidence="2" type="ORF">PCAMFM013_S019g000093</name>
</gene>
<accession>A0A0G4PKE8</accession>
<evidence type="ECO:0000313" key="3">
    <source>
        <dbReference type="Proteomes" id="UP000053732"/>
    </source>
</evidence>
<name>A0A0G4PKE8_PENC3</name>
<evidence type="ECO:0000313" key="2">
    <source>
        <dbReference type="EMBL" id="CRL26676.1"/>
    </source>
</evidence>
<proteinExistence type="predicted"/>
<dbReference type="AlphaFoldDB" id="A0A0G4PKE8"/>
<reference evidence="2 3" key="1">
    <citation type="journal article" date="2014" name="Nat. Commun.">
        <title>Multiple recent horizontal transfers of a large genomic region in cheese making fungi.</title>
        <authorList>
            <person name="Cheeseman K."/>
            <person name="Ropars J."/>
            <person name="Renault P."/>
            <person name="Dupont J."/>
            <person name="Gouzy J."/>
            <person name="Branca A."/>
            <person name="Abraham A.L."/>
            <person name="Ceppi M."/>
            <person name="Conseiller E."/>
            <person name="Debuchy R."/>
            <person name="Malagnac F."/>
            <person name="Goarin A."/>
            <person name="Silar P."/>
            <person name="Lacoste S."/>
            <person name="Sallet E."/>
            <person name="Bensimon A."/>
            <person name="Giraud T."/>
            <person name="Brygoo Y."/>
        </authorList>
    </citation>
    <scope>NUCLEOTIDE SEQUENCE [LARGE SCALE GENOMIC DNA]</scope>
    <source>
        <strain evidence="3">FM 013</strain>
    </source>
</reference>
<evidence type="ECO:0000256" key="1">
    <source>
        <dbReference type="SAM" id="MobiDB-lite"/>
    </source>
</evidence>
<dbReference type="STRING" id="1429867.A0A0G4PKE8"/>
<dbReference type="Proteomes" id="UP000053732">
    <property type="component" value="Unassembled WGS sequence"/>
</dbReference>
<keyword evidence="3" id="KW-1185">Reference proteome</keyword>
<dbReference type="EMBL" id="HG793152">
    <property type="protein sequence ID" value="CRL26676.1"/>
    <property type="molecule type" value="Genomic_DNA"/>
</dbReference>
<feature type="region of interest" description="Disordered" evidence="1">
    <location>
        <begin position="36"/>
        <end position="63"/>
    </location>
</feature>
<organism evidence="2 3">
    <name type="scientific">Penicillium camemberti (strain FM 013)</name>
    <dbReference type="NCBI Taxonomy" id="1429867"/>
    <lineage>
        <taxon>Eukaryota</taxon>
        <taxon>Fungi</taxon>
        <taxon>Dikarya</taxon>
        <taxon>Ascomycota</taxon>
        <taxon>Pezizomycotina</taxon>
        <taxon>Eurotiomycetes</taxon>
        <taxon>Eurotiomycetidae</taxon>
        <taxon>Eurotiales</taxon>
        <taxon>Aspergillaceae</taxon>
        <taxon>Penicillium</taxon>
    </lineage>
</organism>
<protein>
    <submittedName>
        <fullName evidence="2">Str. FM013</fullName>
    </submittedName>
</protein>
<sequence>MRRSTYYEPFVLQCSAGPRVGRGLMVLSHRLRRPGPRASLRDCVQKPKTRPNPDYTGPKWRQREYPDHQGDTVILGKIASSDREYHQPEGRDAFRLQIYSKTPIKPKDFQNLHDYLFQELVHGCFMEIYSYSPPDALACVEHQRREIAHRKRLHAQTEKSPEVLPPLIPTLRTSTQNDFGSGFCILLTSESYQAGFDAEERNDLGTGPLWISFNRKFPSEIPKLSMITRLGSSLLNYDRFRKGQIEVCPETNETSVKLINDQEYMDDTVSDLLNGVFMNFVNLGDIDYGFGEALPVETKFDAQQTKEILKRQETDEIQAVDQSKLYLTWNDVTLTISSKSSDCDIQYVVYVPFLAGIQDSSLLETTARTFTAAIISQLGFNKSIRLQFKIPSSSSLSYLLSQRNEFPVGALHTLDAGTRQERTLPFGIGDYAYEPIPHKFFAVVLDRPSFVTQPGVLFFTVLNELQEEMEPTEINLVNVKRSAGIPEVARRLAMLAVEEGLTDKPKRTLTPEEHRSLMMISMSSEEYQSWLDMARENE</sequence>